<dbReference type="EMBL" id="JAKELL010000028">
    <property type="protein sequence ID" value="KAH8991009.1"/>
    <property type="molecule type" value="Genomic_DNA"/>
</dbReference>
<feature type="chain" id="PRO_5042190683" evidence="1">
    <location>
        <begin position="19"/>
        <end position="143"/>
    </location>
</feature>
<protein>
    <submittedName>
        <fullName evidence="2">Uncharacterized protein</fullName>
    </submittedName>
</protein>
<proteinExistence type="predicted"/>
<organism evidence="2 3">
    <name type="scientific">Lactarius akahatsu</name>
    <dbReference type="NCBI Taxonomy" id="416441"/>
    <lineage>
        <taxon>Eukaryota</taxon>
        <taxon>Fungi</taxon>
        <taxon>Dikarya</taxon>
        <taxon>Basidiomycota</taxon>
        <taxon>Agaricomycotina</taxon>
        <taxon>Agaricomycetes</taxon>
        <taxon>Russulales</taxon>
        <taxon>Russulaceae</taxon>
        <taxon>Lactarius</taxon>
    </lineage>
</organism>
<evidence type="ECO:0000256" key="1">
    <source>
        <dbReference type="SAM" id="SignalP"/>
    </source>
</evidence>
<name>A0AAD4QDF3_9AGAM</name>
<gene>
    <name evidence="2" type="ORF">EDB92DRAFT_1816518</name>
</gene>
<dbReference type="AlphaFoldDB" id="A0AAD4QDF3"/>
<evidence type="ECO:0000313" key="2">
    <source>
        <dbReference type="EMBL" id="KAH8991009.1"/>
    </source>
</evidence>
<keyword evidence="1" id="KW-0732">Signal</keyword>
<evidence type="ECO:0000313" key="3">
    <source>
        <dbReference type="Proteomes" id="UP001201163"/>
    </source>
</evidence>
<sequence length="143" mass="15460">MGFIGLKTLLCTQCVVLGLILHRERSASAGGAERGAEGVRPPRLGNDGDKRVLISDGVIPLSLDVGARDLQHRNRDARAYLIADSAGEDITIGKRTLDVDVGDLQRVQLVENIVDWETVPKIPLISVVKWLKEKARSAISAIA</sequence>
<reference evidence="2" key="1">
    <citation type="submission" date="2022-01" db="EMBL/GenBank/DDBJ databases">
        <title>Comparative genomics reveals a dynamic genome evolution in the ectomycorrhizal milk-cap (Lactarius) mushrooms.</title>
        <authorList>
            <consortium name="DOE Joint Genome Institute"/>
            <person name="Lebreton A."/>
            <person name="Tang N."/>
            <person name="Kuo A."/>
            <person name="LaButti K."/>
            <person name="Drula E."/>
            <person name="Barry K."/>
            <person name="Clum A."/>
            <person name="Lipzen A."/>
            <person name="Mousain D."/>
            <person name="Ng V."/>
            <person name="Wang R."/>
            <person name="Wang X."/>
            <person name="Dai Y."/>
            <person name="Henrissat B."/>
            <person name="Grigoriev I.V."/>
            <person name="Guerin-Laguette A."/>
            <person name="Yu F."/>
            <person name="Martin F.M."/>
        </authorList>
    </citation>
    <scope>NUCLEOTIDE SEQUENCE</scope>
    <source>
        <strain evidence="2">QP</strain>
    </source>
</reference>
<dbReference type="Proteomes" id="UP001201163">
    <property type="component" value="Unassembled WGS sequence"/>
</dbReference>
<feature type="signal peptide" evidence="1">
    <location>
        <begin position="1"/>
        <end position="18"/>
    </location>
</feature>
<accession>A0AAD4QDF3</accession>
<comment type="caution">
    <text evidence="2">The sequence shown here is derived from an EMBL/GenBank/DDBJ whole genome shotgun (WGS) entry which is preliminary data.</text>
</comment>
<keyword evidence="3" id="KW-1185">Reference proteome</keyword>